<gene>
    <name evidence="1" type="ORF">AALB_1878</name>
</gene>
<reference evidence="1" key="1">
    <citation type="journal article" date="2013" name="Genome Announc.">
        <title>Draft Genome Sequence of Agarivorans albus Strain MKT 106T, an Agarolytic Marine Bacterium.</title>
        <authorList>
            <person name="Yasuike M."/>
            <person name="Nakamura Y."/>
            <person name="Kai W."/>
            <person name="Fujiwara A."/>
            <person name="Fukui Y."/>
            <person name="Satomi M."/>
            <person name="Sano M."/>
        </authorList>
    </citation>
    <scope>NUCLEOTIDE SEQUENCE [LARGE SCALE GENOMIC DNA]</scope>
</reference>
<dbReference type="AlphaFoldDB" id="R9PKL5"/>
<evidence type="ECO:0000313" key="2">
    <source>
        <dbReference type="Proteomes" id="UP000014461"/>
    </source>
</evidence>
<dbReference type="Proteomes" id="UP000014461">
    <property type="component" value="Unassembled WGS sequence"/>
</dbReference>
<keyword evidence="2" id="KW-1185">Reference proteome</keyword>
<accession>R9PKL5</accession>
<comment type="caution">
    <text evidence="1">The sequence shown here is derived from an EMBL/GenBank/DDBJ whole genome shotgun (WGS) entry which is preliminary data.</text>
</comment>
<dbReference type="RefSeq" id="WP_016401566.1">
    <property type="nucleotide sequence ID" value="NZ_BARX01000011.1"/>
</dbReference>
<proteinExistence type="predicted"/>
<name>R9PKL5_AGAAL</name>
<sequence length="64" mass="7164">MNIFKRNETSAFKHGRCPFKSGVRYTGVRIGGGMMLVRKFEAKTASSEVITMTTKHFEQIVVPG</sequence>
<evidence type="ECO:0000313" key="1">
    <source>
        <dbReference type="EMBL" id="GAD01798.1"/>
    </source>
</evidence>
<dbReference type="EMBL" id="BARX01000011">
    <property type="protein sequence ID" value="GAD01798.1"/>
    <property type="molecule type" value="Genomic_DNA"/>
</dbReference>
<protein>
    <submittedName>
        <fullName evidence="1">Uncharacterized protein</fullName>
    </submittedName>
</protein>
<organism evidence="1 2">
    <name type="scientific">Agarivorans albus MKT 106</name>
    <dbReference type="NCBI Taxonomy" id="1331007"/>
    <lineage>
        <taxon>Bacteria</taxon>
        <taxon>Pseudomonadati</taxon>
        <taxon>Pseudomonadota</taxon>
        <taxon>Gammaproteobacteria</taxon>
        <taxon>Alteromonadales</taxon>
        <taxon>Alteromonadaceae</taxon>
        <taxon>Agarivorans</taxon>
    </lineage>
</organism>